<evidence type="ECO:0000259" key="4">
    <source>
        <dbReference type="Pfam" id="PF23572"/>
    </source>
</evidence>
<dbReference type="Pfam" id="PF23571">
    <property type="entry name" value="GH3_M"/>
    <property type="match status" value="1"/>
</dbReference>
<dbReference type="PANTHER" id="PTHR31901">
    <property type="entry name" value="GH3 DOMAIN-CONTAINING PROTEIN"/>
    <property type="match status" value="1"/>
</dbReference>
<evidence type="ECO:0000256" key="1">
    <source>
        <dbReference type="ARBA" id="ARBA00008068"/>
    </source>
</evidence>
<feature type="domain" description="GH3 C-terminal" evidence="4">
    <location>
        <begin position="384"/>
        <end position="509"/>
    </location>
</feature>
<keyword evidence="6" id="KW-1185">Reference proteome</keyword>
<dbReference type="InterPro" id="IPR055377">
    <property type="entry name" value="GH3_M"/>
</dbReference>
<evidence type="ECO:0000313" key="6">
    <source>
        <dbReference type="Proteomes" id="UP001180020"/>
    </source>
</evidence>
<dbReference type="EMBL" id="JAUJYO010000004">
    <property type="protein sequence ID" value="KAK1320006.1"/>
    <property type="molecule type" value="Genomic_DNA"/>
</dbReference>
<dbReference type="AlphaFoldDB" id="A0AAV9F2K0"/>
<dbReference type="GO" id="GO:0016881">
    <property type="term" value="F:acid-amino acid ligase activity"/>
    <property type="evidence" value="ECO:0007669"/>
    <property type="project" value="TreeGrafter"/>
</dbReference>
<accession>A0AAV9F2K0</accession>
<dbReference type="PANTHER" id="PTHR31901:SF18">
    <property type="entry name" value="INDOLE-3-ACETIC ACID-AMIDO SYNTHETASE GH3.9-RELATED"/>
    <property type="match status" value="1"/>
</dbReference>
<dbReference type="GO" id="GO:0005737">
    <property type="term" value="C:cytoplasm"/>
    <property type="evidence" value="ECO:0007669"/>
    <property type="project" value="TreeGrafter"/>
</dbReference>
<proteinExistence type="inferred from homology"/>
<dbReference type="Pfam" id="PF23572">
    <property type="entry name" value="GH3_C"/>
    <property type="match status" value="1"/>
</dbReference>
<keyword evidence="2" id="KW-0436">Ligase</keyword>
<name>A0AAV9F2K0_ACOCL</name>
<reference evidence="5" key="1">
    <citation type="journal article" date="2023" name="Nat. Commun.">
        <title>Diploid and tetraploid genomes of Acorus and the evolution of monocots.</title>
        <authorList>
            <person name="Ma L."/>
            <person name="Liu K.W."/>
            <person name="Li Z."/>
            <person name="Hsiao Y.Y."/>
            <person name="Qi Y."/>
            <person name="Fu T."/>
            <person name="Tang G.D."/>
            <person name="Zhang D."/>
            <person name="Sun W.H."/>
            <person name="Liu D.K."/>
            <person name="Li Y."/>
            <person name="Chen G.Z."/>
            <person name="Liu X.D."/>
            <person name="Liao X.Y."/>
            <person name="Jiang Y.T."/>
            <person name="Yu X."/>
            <person name="Hao Y."/>
            <person name="Huang J."/>
            <person name="Zhao X.W."/>
            <person name="Ke S."/>
            <person name="Chen Y.Y."/>
            <person name="Wu W.L."/>
            <person name="Hsu J.L."/>
            <person name="Lin Y.F."/>
            <person name="Huang M.D."/>
            <person name="Li C.Y."/>
            <person name="Huang L."/>
            <person name="Wang Z.W."/>
            <person name="Zhao X."/>
            <person name="Zhong W.Y."/>
            <person name="Peng D.H."/>
            <person name="Ahmad S."/>
            <person name="Lan S."/>
            <person name="Zhang J.S."/>
            <person name="Tsai W.C."/>
            <person name="Van de Peer Y."/>
            <person name="Liu Z.J."/>
        </authorList>
    </citation>
    <scope>NUCLEOTIDE SEQUENCE</scope>
    <source>
        <strain evidence="5">CP</strain>
    </source>
</reference>
<sequence length="534" mass="59576">MDGKKLEYKGEKALEELEKLTMNAGEVQESILREILGRNGGTEYLNMYMKGSMDTKEYRRRVPVIAYEDVRPYVRRIADGEAHSIISGGDVDRSGLPTRPVLTSYYKSEHFLRRPRHDPFNDLTSPDPTILCPDTHQSMYSQLLAGLIHRHSVLCIGAIFASALLRALRFLERNWPKLCGDIRKGRPGRDITDPACRSALERVMHASGDPGLADEVGAICARASWRGVLCLLWPRAKYVEAVLTGSMAQYVPALEFYSDGKVPLVCTMYASSECYLGVNLTPLCDPADVSYTLLPNMGYFEFILLGDGLEEEEAEVEDFELVGLADVEVGRHYELVVTTFAGLYRYRIGDVLLVTGFHNRAPKFRFICRRGVLLSIDCDKTNEEELHRSVSAAKKLLESRDALLVEYTSCADASTIPGHYVLYWEISRTSPGPSADAARAEEEEVMRECCAVVEESLGYVYRRCRAREGSVGPLEIRVVEAGAFEALMDLCVGRGGSINQYKTPRCIRSAAEVGLLEGKVMACFFSPRLPSWSP</sequence>
<dbReference type="InterPro" id="IPR055378">
    <property type="entry name" value="GH3_C"/>
</dbReference>
<organism evidence="5 6">
    <name type="scientific">Acorus calamus</name>
    <name type="common">Sweet flag</name>
    <dbReference type="NCBI Taxonomy" id="4465"/>
    <lineage>
        <taxon>Eukaryota</taxon>
        <taxon>Viridiplantae</taxon>
        <taxon>Streptophyta</taxon>
        <taxon>Embryophyta</taxon>
        <taxon>Tracheophyta</taxon>
        <taxon>Spermatophyta</taxon>
        <taxon>Magnoliopsida</taxon>
        <taxon>Liliopsida</taxon>
        <taxon>Acoraceae</taxon>
        <taxon>Acorus</taxon>
    </lineage>
</organism>
<feature type="domain" description="GH3 middle" evidence="3">
    <location>
        <begin position="291"/>
        <end position="369"/>
    </location>
</feature>
<evidence type="ECO:0000259" key="3">
    <source>
        <dbReference type="Pfam" id="PF23571"/>
    </source>
</evidence>
<evidence type="ECO:0000256" key="2">
    <source>
        <dbReference type="ARBA" id="ARBA00022598"/>
    </source>
</evidence>
<protein>
    <submittedName>
        <fullName evidence="5">Indole-3-acetic acid-amido synthetase GH3.11</fullName>
    </submittedName>
</protein>
<comment type="caution">
    <text evidence="5">The sequence shown here is derived from an EMBL/GenBank/DDBJ whole genome shotgun (WGS) entry which is preliminary data.</text>
</comment>
<dbReference type="Proteomes" id="UP001180020">
    <property type="component" value="Unassembled WGS sequence"/>
</dbReference>
<dbReference type="Pfam" id="PF03321">
    <property type="entry name" value="GH3"/>
    <property type="match status" value="2"/>
</dbReference>
<reference evidence="5" key="2">
    <citation type="submission" date="2023-06" db="EMBL/GenBank/DDBJ databases">
        <authorList>
            <person name="Ma L."/>
            <person name="Liu K.-W."/>
            <person name="Li Z."/>
            <person name="Hsiao Y.-Y."/>
            <person name="Qi Y."/>
            <person name="Fu T."/>
            <person name="Tang G."/>
            <person name="Zhang D."/>
            <person name="Sun W.-H."/>
            <person name="Liu D.-K."/>
            <person name="Li Y."/>
            <person name="Chen G.-Z."/>
            <person name="Liu X.-D."/>
            <person name="Liao X.-Y."/>
            <person name="Jiang Y.-T."/>
            <person name="Yu X."/>
            <person name="Hao Y."/>
            <person name="Huang J."/>
            <person name="Zhao X.-W."/>
            <person name="Ke S."/>
            <person name="Chen Y.-Y."/>
            <person name="Wu W.-L."/>
            <person name="Hsu J.-L."/>
            <person name="Lin Y.-F."/>
            <person name="Huang M.-D."/>
            <person name="Li C.-Y."/>
            <person name="Huang L."/>
            <person name="Wang Z.-W."/>
            <person name="Zhao X."/>
            <person name="Zhong W.-Y."/>
            <person name="Peng D.-H."/>
            <person name="Ahmad S."/>
            <person name="Lan S."/>
            <person name="Zhang J.-S."/>
            <person name="Tsai W.-C."/>
            <person name="Van De Peer Y."/>
            <person name="Liu Z.-J."/>
        </authorList>
    </citation>
    <scope>NUCLEOTIDE SEQUENCE</scope>
    <source>
        <strain evidence="5">CP</strain>
        <tissue evidence="5">Leaves</tissue>
    </source>
</reference>
<comment type="similarity">
    <text evidence="1">Belongs to the IAA-amido conjugating enzyme family.</text>
</comment>
<dbReference type="InterPro" id="IPR004993">
    <property type="entry name" value="GH3"/>
</dbReference>
<gene>
    <name evidence="5" type="primary">GH3.11</name>
    <name evidence="5" type="ORF">QJS10_CPB04g00821</name>
</gene>
<evidence type="ECO:0000313" key="5">
    <source>
        <dbReference type="EMBL" id="KAK1320006.1"/>
    </source>
</evidence>